<dbReference type="AlphaFoldDB" id="A0AAV4Y0L0"/>
<name>A0AAV4Y0L0_CAEEX</name>
<organism evidence="1 2">
    <name type="scientific">Caerostris extrusa</name>
    <name type="common">Bark spider</name>
    <name type="synonym">Caerostris bankana</name>
    <dbReference type="NCBI Taxonomy" id="172846"/>
    <lineage>
        <taxon>Eukaryota</taxon>
        <taxon>Metazoa</taxon>
        <taxon>Ecdysozoa</taxon>
        <taxon>Arthropoda</taxon>
        <taxon>Chelicerata</taxon>
        <taxon>Arachnida</taxon>
        <taxon>Araneae</taxon>
        <taxon>Araneomorphae</taxon>
        <taxon>Entelegynae</taxon>
        <taxon>Araneoidea</taxon>
        <taxon>Araneidae</taxon>
        <taxon>Caerostris</taxon>
    </lineage>
</organism>
<protein>
    <submittedName>
        <fullName evidence="1">Uncharacterized protein</fullName>
    </submittedName>
</protein>
<evidence type="ECO:0000313" key="2">
    <source>
        <dbReference type="Proteomes" id="UP001054945"/>
    </source>
</evidence>
<reference evidence="1 2" key="1">
    <citation type="submission" date="2021-06" db="EMBL/GenBank/DDBJ databases">
        <title>Caerostris extrusa draft genome.</title>
        <authorList>
            <person name="Kono N."/>
            <person name="Arakawa K."/>
        </authorList>
    </citation>
    <scope>NUCLEOTIDE SEQUENCE [LARGE SCALE GENOMIC DNA]</scope>
</reference>
<proteinExistence type="predicted"/>
<accession>A0AAV4Y0L0</accession>
<keyword evidence="2" id="KW-1185">Reference proteome</keyword>
<dbReference type="EMBL" id="BPLR01018450">
    <property type="protein sequence ID" value="GIY99694.1"/>
    <property type="molecule type" value="Genomic_DNA"/>
</dbReference>
<gene>
    <name evidence="1" type="ORF">CEXT_361911</name>
</gene>
<evidence type="ECO:0000313" key="1">
    <source>
        <dbReference type="EMBL" id="GIY99694.1"/>
    </source>
</evidence>
<sequence>MVMKVNAFHSADDAFTHCEGVPFPQCLQRAPGRKHRASPAIARGTKKKERIIEMFLWNYQGSPSKSVNILLRCTERKKTFFQRQITRMAVHLGQWKGGAFEVARHLSAAPYAFNIIW</sequence>
<comment type="caution">
    <text evidence="1">The sequence shown here is derived from an EMBL/GenBank/DDBJ whole genome shotgun (WGS) entry which is preliminary data.</text>
</comment>
<dbReference type="Proteomes" id="UP001054945">
    <property type="component" value="Unassembled WGS sequence"/>
</dbReference>